<evidence type="ECO:0000313" key="4">
    <source>
        <dbReference type="Proteomes" id="UP000092125"/>
    </source>
</evidence>
<evidence type="ECO:0000313" key="3">
    <source>
        <dbReference type="EMBL" id="OBU60895.1"/>
    </source>
</evidence>
<dbReference type="RefSeq" id="WP_065174582.1">
    <property type="nucleotide sequence ID" value="NZ_CP106759.1"/>
</dbReference>
<accession>A0AAP7L081</accession>
<keyword evidence="2" id="KW-1133">Transmembrane helix</keyword>
<feature type="region of interest" description="Disordered" evidence="1">
    <location>
        <begin position="76"/>
        <end position="98"/>
    </location>
</feature>
<keyword evidence="2" id="KW-0812">Transmembrane</keyword>
<proteinExistence type="predicted"/>
<comment type="caution">
    <text evidence="3">The sequence shown here is derived from an EMBL/GenBank/DDBJ whole genome shotgun (WGS) entry which is preliminary data.</text>
</comment>
<reference evidence="3 4" key="1">
    <citation type="submission" date="2016-05" db="EMBL/GenBank/DDBJ databases">
        <title>Draft Genome Sequences of Stenotrophomonas maltophilia Strains Sm32COP, Sm41DVV, Sm46PAILV, SmF3, SmF22, SmSOFb1 and SmCVFa1, Isolated from Different Manures, in France.</title>
        <authorList>
            <person name="Nazaret S."/>
            <person name="Bodilis J."/>
        </authorList>
    </citation>
    <scope>NUCLEOTIDE SEQUENCE [LARGE SCALE GENOMIC DNA]</scope>
    <source>
        <strain evidence="3 4">Sm41DVV</strain>
    </source>
</reference>
<dbReference type="EMBL" id="LYVI01000007">
    <property type="protein sequence ID" value="OBU60895.1"/>
    <property type="molecule type" value="Genomic_DNA"/>
</dbReference>
<evidence type="ECO:0000256" key="1">
    <source>
        <dbReference type="SAM" id="MobiDB-lite"/>
    </source>
</evidence>
<protein>
    <recommendedName>
        <fullName evidence="5">Transmembrane protein</fullName>
    </recommendedName>
</protein>
<feature type="transmembrane region" description="Helical" evidence="2">
    <location>
        <begin position="35"/>
        <end position="58"/>
    </location>
</feature>
<dbReference type="Proteomes" id="UP000092125">
    <property type="component" value="Unassembled WGS sequence"/>
</dbReference>
<sequence length="98" mass="10016">MLIVTLLLVLLVLGLNLLASWVILRRQELSSGNRAAQVLVIWLLPLIGAVVCLLVAAAEGPLGLQARSQDGAIWASDGAHEGNAPSADCGSDGGSCGD</sequence>
<organism evidence="3 4">
    <name type="scientific">Stenotrophomonas maltophilia</name>
    <name type="common">Pseudomonas maltophilia</name>
    <name type="synonym">Xanthomonas maltophilia</name>
    <dbReference type="NCBI Taxonomy" id="40324"/>
    <lineage>
        <taxon>Bacteria</taxon>
        <taxon>Pseudomonadati</taxon>
        <taxon>Pseudomonadota</taxon>
        <taxon>Gammaproteobacteria</taxon>
        <taxon>Lysobacterales</taxon>
        <taxon>Lysobacteraceae</taxon>
        <taxon>Stenotrophomonas</taxon>
        <taxon>Stenotrophomonas maltophilia group</taxon>
    </lineage>
</organism>
<name>A0AAP7L081_STEMA</name>
<keyword evidence="2" id="KW-0472">Membrane</keyword>
<evidence type="ECO:0008006" key="5">
    <source>
        <dbReference type="Google" id="ProtNLM"/>
    </source>
</evidence>
<evidence type="ECO:0000256" key="2">
    <source>
        <dbReference type="SAM" id="Phobius"/>
    </source>
</evidence>
<gene>
    <name evidence="3" type="ORF">A9K56_11935</name>
</gene>
<dbReference type="AlphaFoldDB" id="A0AAP7L081"/>